<keyword evidence="3" id="KW-0597">Phosphoprotein</keyword>
<reference evidence="12 13" key="1">
    <citation type="submission" date="2019-01" db="EMBL/GenBank/DDBJ databases">
        <authorList>
            <person name="Alioto T."/>
            <person name="Alioto T."/>
        </authorList>
    </citation>
    <scope>NUCLEOTIDE SEQUENCE [LARGE SCALE GENOMIC DNA]</scope>
</reference>
<evidence type="ECO:0000256" key="11">
    <source>
        <dbReference type="SAM" id="MobiDB-lite"/>
    </source>
</evidence>
<dbReference type="GO" id="GO:0005930">
    <property type="term" value="C:axoneme"/>
    <property type="evidence" value="ECO:0007669"/>
    <property type="project" value="TreeGrafter"/>
</dbReference>
<evidence type="ECO:0000256" key="7">
    <source>
        <dbReference type="ARBA" id="ARBA00023273"/>
    </source>
</evidence>
<comment type="similarity">
    <text evidence="2 10">Belongs to the DNAAF1 family.</text>
</comment>
<evidence type="ECO:0000256" key="5">
    <source>
        <dbReference type="ARBA" id="ARBA00022737"/>
    </source>
</evidence>
<dbReference type="GO" id="GO:0035082">
    <property type="term" value="P:axoneme assembly"/>
    <property type="evidence" value="ECO:0007669"/>
    <property type="project" value="TreeGrafter"/>
</dbReference>
<dbReference type="SUPFAM" id="SSF52075">
    <property type="entry name" value="Outer arm dynein light chain 1"/>
    <property type="match status" value="1"/>
</dbReference>
<dbReference type="SMART" id="SM00365">
    <property type="entry name" value="LRR_SD22"/>
    <property type="match status" value="4"/>
</dbReference>
<dbReference type="PROSITE" id="PS51450">
    <property type="entry name" value="LRR"/>
    <property type="match status" value="5"/>
</dbReference>
<keyword evidence="6 10" id="KW-0969">Cilium</keyword>
<feature type="region of interest" description="Disordered" evidence="11">
    <location>
        <begin position="1"/>
        <end position="87"/>
    </location>
</feature>
<evidence type="ECO:0000256" key="4">
    <source>
        <dbReference type="ARBA" id="ARBA00022614"/>
    </source>
</evidence>
<proteinExistence type="inferred from homology"/>
<name>A0A485N400_LYNPA</name>
<feature type="region of interest" description="Disordered" evidence="11">
    <location>
        <begin position="403"/>
        <end position="431"/>
    </location>
</feature>
<feature type="compositionally biased region" description="Acidic residues" evidence="11">
    <location>
        <begin position="513"/>
        <end position="530"/>
    </location>
</feature>
<dbReference type="PANTHER" id="PTHR45973:SF19">
    <property type="entry name" value="DYNEIN AXONEMAL ASSEMBLY FACTOR 1"/>
    <property type="match status" value="1"/>
</dbReference>
<feature type="region of interest" description="Disordered" evidence="11">
    <location>
        <begin position="334"/>
        <end position="375"/>
    </location>
</feature>
<dbReference type="InterPro" id="IPR001611">
    <property type="entry name" value="Leu-rich_rpt"/>
</dbReference>
<dbReference type="InterPro" id="IPR032675">
    <property type="entry name" value="LRR_dom_sf"/>
</dbReference>
<keyword evidence="13" id="KW-1185">Reference proteome</keyword>
<dbReference type="GO" id="GO:0070840">
    <property type="term" value="F:dynein complex binding"/>
    <property type="evidence" value="ECO:0007669"/>
    <property type="project" value="UniProtKB-UniRule"/>
</dbReference>
<evidence type="ECO:0000256" key="2">
    <source>
        <dbReference type="ARBA" id="ARBA00006453"/>
    </source>
</evidence>
<evidence type="ECO:0000313" key="12">
    <source>
        <dbReference type="EMBL" id="VFV26616.1"/>
    </source>
</evidence>
<dbReference type="Gene3D" id="3.80.10.10">
    <property type="entry name" value="Ribonuclease Inhibitor"/>
    <property type="match status" value="2"/>
</dbReference>
<evidence type="ECO:0000313" key="13">
    <source>
        <dbReference type="Proteomes" id="UP000386466"/>
    </source>
</evidence>
<evidence type="ECO:0000256" key="3">
    <source>
        <dbReference type="ARBA" id="ARBA00022553"/>
    </source>
</evidence>
<dbReference type="PANTHER" id="PTHR45973">
    <property type="entry name" value="PROTEIN PHOSPHATASE 1 REGULATORY SUBUNIT SDS22-RELATED"/>
    <property type="match status" value="1"/>
</dbReference>
<organism evidence="12 13">
    <name type="scientific">Lynx pardinus</name>
    <name type="common">Iberian lynx</name>
    <name type="synonym">Felis pardina</name>
    <dbReference type="NCBI Taxonomy" id="191816"/>
    <lineage>
        <taxon>Eukaryota</taxon>
        <taxon>Metazoa</taxon>
        <taxon>Chordata</taxon>
        <taxon>Craniata</taxon>
        <taxon>Vertebrata</taxon>
        <taxon>Euteleostomi</taxon>
        <taxon>Mammalia</taxon>
        <taxon>Eutheria</taxon>
        <taxon>Laurasiatheria</taxon>
        <taxon>Carnivora</taxon>
        <taxon>Feliformia</taxon>
        <taxon>Felidae</taxon>
        <taxon>Felinae</taxon>
        <taxon>Lynx</taxon>
    </lineage>
</organism>
<keyword evidence="5 10" id="KW-0677">Repeat</keyword>
<dbReference type="Pfam" id="PF14580">
    <property type="entry name" value="LRR_9"/>
    <property type="match status" value="1"/>
</dbReference>
<feature type="compositionally biased region" description="Basic and acidic residues" evidence="11">
    <location>
        <begin position="73"/>
        <end position="86"/>
    </location>
</feature>
<comment type="subcellular location">
    <subcellularLocation>
        <location evidence="1 10">Cell projection</location>
        <location evidence="1 10">Cilium</location>
    </subcellularLocation>
</comment>
<sequence length="684" mass="75165">MHPETSEPVVDGPAEQGCAQEPGVEESAGDHGDADLGGLKEAIDDPKETRVGPSDLRYPSEQKQSGDSGADGHLGHQTDDKGDHGPRMTKRFIQKLCKQHQLYITPALNDTLYLHFKGFSRIENLEEYTGLRCLWLECNGIQRIENLEAQTELRCLFLQVNLLHKIENLEPLQKLDALNLSNNFIKTIENLSCLPVLNTLQMAHNHLETVEDIQHLKECLKLCVLDLSHNKLSDPEILSVLESMPALRVLNLMGNPVIKHIANYRKTVTVRLKHLTYLDDRPVFPKDRACAEAWARGGLAAEKEEREQWESRERKKITDSIEALAMIKRRAEERKLQKASQEEGKEPVLDEKDNVDATEEGKEEPGEEGGRRQKMELFVRESFKAKDELFPEKSGLVGELPVDVTGATEGQGPGGAPLEETLKPPPRSCLRRAGTLDSRACLPRVSPVGLYLLDKSLNPTGPPPRRLRIPRRSPADSPPQTAATEGALGTGLDGEEDLGTTKSEAKEKLFIDDLPDLEDEDAGEPLDGQDEACAPKVTAISNSSDDSDPELDYSSLPELENIPDTLSNIFAIPKDTSRKAETPFTGILKAATAKRVLETPSLRDAKSPRPLIQELHDEGPSGQPPTPPTCRRDTAPPPSSEDGDSGLLSASPPGNIAEKNGPRLETELAEPEAGGREDTEFGSD</sequence>
<dbReference type="EMBL" id="CAAGRJ010008860">
    <property type="protein sequence ID" value="VFV26616.1"/>
    <property type="molecule type" value="Genomic_DNA"/>
</dbReference>
<feature type="compositionally biased region" description="Basic and acidic residues" evidence="11">
    <location>
        <begin position="595"/>
        <end position="607"/>
    </location>
</feature>
<comment type="function">
    <text evidence="9 10">Cilium-specific protein required for the stability of the ciliary architecture. Plays a role in cytoplasmic preassembly of dynein arms. Involved in regulation of microtubule-based cilia and actin-based brush border microvilli.</text>
</comment>
<feature type="compositionally biased region" description="Basic and acidic residues" evidence="11">
    <location>
        <begin position="41"/>
        <end position="50"/>
    </location>
</feature>
<dbReference type="FunFam" id="3.80.10.10:FF:000394">
    <property type="entry name" value="Dynein assembly factor 1, axonemal"/>
    <property type="match status" value="1"/>
</dbReference>
<accession>A0A485N400</accession>
<gene>
    <name evidence="12" type="ORF">LYPA_23C022869</name>
</gene>
<evidence type="ECO:0000256" key="8">
    <source>
        <dbReference type="ARBA" id="ARBA00024429"/>
    </source>
</evidence>
<feature type="compositionally biased region" description="Basic and acidic residues" evidence="11">
    <location>
        <begin position="673"/>
        <end position="684"/>
    </location>
</feature>
<protein>
    <recommendedName>
        <fullName evidence="8 10">Dynein axonemal assembly factor 1</fullName>
    </recommendedName>
</protein>
<keyword evidence="4 10" id="KW-0433">Leucine-rich repeat</keyword>
<keyword evidence="7 10" id="KW-0966">Cell projection</keyword>
<dbReference type="FunFam" id="3.80.10.10:FF:000349">
    <property type="entry name" value="Dynein assembly factor 1, axonemal"/>
    <property type="match status" value="1"/>
</dbReference>
<evidence type="ECO:0000256" key="6">
    <source>
        <dbReference type="ARBA" id="ARBA00023069"/>
    </source>
</evidence>
<dbReference type="Proteomes" id="UP000386466">
    <property type="component" value="Unassembled WGS sequence"/>
</dbReference>
<dbReference type="InterPro" id="IPR050576">
    <property type="entry name" value="Cilia_flagella_integrity"/>
</dbReference>
<evidence type="ECO:0000256" key="9">
    <source>
        <dbReference type="ARBA" id="ARBA00046066"/>
    </source>
</evidence>
<dbReference type="AlphaFoldDB" id="A0A485N400"/>
<evidence type="ECO:0000256" key="10">
    <source>
        <dbReference type="RuleBase" id="RU364076"/>
    </source>
</evidence>
<evidence type="ECO:0000256" key="1">
    <source>
        <dbReference type="ARBA" id="ARBA00004138"/>
    </source>
</evidence>
<feature type="region of interest" description="Disordered" evidence="11">
    <location>
        <begin position="453"/>
        <end position="684"/>
    </location>
</feature>